<feature type="domain" description="DNA primase/polymerase bifunctional N-terminal" evidence="2">
    <location>
        <begin position="79"/>
        <end position="219"/>
    </location>
</feature>
<feature type="compositionally biased region" description="Basic and acidic residues" evidence="1">
    <location>
        <begin position="713"/>
        <end position="726"/>
    </location>
</feature>
<sequence>MLNNEYIEKLNDRLPKQLKGFEYLFLDVIVKGEYNKDLEKYKVKKAPLVYNWNNLPLENYTLNAIRSIAEKNIIFNNAKRLKNLSENKLNLALLIKSSPYCIIDIDSASINLKRIKLIQEYASPEVTDLLKKFLEALSDTFTVSSGNNGFHHYFYAPDLKSRINSSKTKCLKVNNLLTEEQLKEYNNNVDEKYKLTYNQSLDIDFLSDSSYIIIPPSSFRFYDMKKNKWIQNYYEVYKDNGVKNLDEDLIVKLLDLREEKEAKNKNSKFISSLVTINQLNSSSIFSKLRDINPTEISNELYIEVVAKDEELKAIVDWIKLRYPNQDSIYKKQVINYYHRLRYLIERDYFDQNGYAYLAYRMIDDYNAMNHYAQKKKGFYAYNYFSNVFKCLKSSQYDKADRSNFEYAFVLLELAKSTRPEILWEIIQRELSPKTKIYDRKYYLQLINKIENTEIKIDSRYPMADLFQFYLDAYKIDYRYYFERSANSSAFIFLALIDRAIKIGRIDSNFWEIKYESLTNIGLMAHVDAKTVKESLEKLASEGFIILNENRNFKNRKNNKDLLESKIFSITINHQQKYKLKNINTITPHAFIELQHITGIGKTGSLIYSFLLDKKPRTLQEIYELFPTIKNPYNNIKPKVNFLYDIGLLEYFEEDKTYISSTSKLFSKLVYAKEIEFKNKIKRVQTINYRNVVNQGCVDSLIGIKKSRKSSLKHEVEKKFKDPKPKPLDTNLFRANKARKRRNSYLNS</sequence>
<dbReference type="EMBL" id="BFAZ01000015">
    <property type="protein sequence ID" value="GBF44566.1"/>
    <property type="molecule type" value="Genomic_DNA"/>
</dbReference>
<reference evidence="4" key="1">
    <citation type="journal article" date="2019" name="Microbiol. Immunol.">
        <title>Molecular and phenotypic characterization of Leptospira johnsonii sp. nov., Leptospira ellinghausenii sp. nov. and Leptospira ryugenii sp. nov. isolated from soil and water in Japan.</title>
        <authorList>
            <person name="Masuzawa T."/>
            <person name="Saito M."/>
            <person name="Nakao R."/>
            <person name="Nikaido Y."/>
            <person name="Matsumoto M."/>
            <person name="Ogawa M."/>
            <person name="Yokoyama M."/>
            <person name="Hidaka Y."/>
            <person name="Tomita J."/>
            <person name="Sakakibara K."/>
            <person name="Suzuki K."/>
            <person name="Yasuda S."/>
            <person name="Sato H."/>
            <person name="Yamaguchi M."/>
            <person name="Yoshida S.I."/>
            <person name="Koizumi N."/>
            <person name="Kawamura Y."/>
        </authorList>
    </citation>
    <scope>NUCLEOTIDE SEQUENCE [LARGE SCALE GENOMIC DNA]</scope>
    <source>
        <strain evidence="4">E18</strain>
    </source>
</reference>
<evidence type="ECO:0000256" key="1">
    <source>
        <dbReference type="SAM" id="MobiDB-lite"/>
    </source>
</evidence>
<protein>
    <recommendedName>
        <fullName evidence="2">DNA primase/polymerase bifunctional N-terminal domain-containing protein</fullName>
    </recommendedName>
</protein>
<dbReference type="AlphaFoldDB" id="A0A2P2DIT8"/>
<proteinExistence type="predicted"/>
<dbReference type="RefSeq" id="WP_108961536.1">
    <property type="nucleotide sequence ID" value="NZ_BFAZ01000015.1"/>
</dbReference>
<evidence type="ECO:0000313" key="3">
    <source>
        <dbReference type="EMBL" id="GBF44566.1"/>
    </source>
</evidence>
<accession>A0A2P2DIT8</accession>
<name>A0A2P2DIT8_9LEPT</name>
<dbReference type="Proteomes" id="UP000245206">
    <property type="component" value="Unassembled WGS sequence"/>
</dbReference>
<dbReference type="InterPro" id="IPR015330">
    <property type="entry name" value="DNA_primase/pol_bifunc_N"/>
</dbReference>
<gene>
    <name evidence="3" type="ORF">LPTSP2_38690</name>
</gene>
<feature type="region of interest" description="Disordered" evidence="1">
    <location>
        <begin position="713"/>
        <end position="733"/>
    </location>
</feature>
<comment type="caution">
    <text evidence="3">The sequence shown here is derived from an EMBL/GenBank/DDBJ whole genome shotgun (WGS) entry which is preliminary data.</text>
</comment>
<evidence type="ECO:0000313" key="4">
    <source>
        <dbReference type="Proteomes" id="UP000245206"/>
    </source>
</evidence>
<dbReference type="Pfam" id="PF09250">
    <property type="entry name" value="Prim-Pol"/>
    <property type="match status" value="1"/>
</dbReference>
<evidence type="ECO:0000259" key="2">
    <source>
        <dbReference type="Pfam" id="PF09250"/>
    </source>
</evidence>
<organism evidence="3 4">
    <name type="scientific">Leptospira ellinghausenii</name>
    <dbReference type="NCBI Taxonomy" id="1917822"/>
    <lineage>
        <taxon>Bacteria</taxon>
        <taxon>Pseudomonadati</taxon>
        <taxon>Spirochaetota</taxon>
        <taxon>Spirochaetia</taxon>
        <taxon>Leptospirales</taxon>
        <taxon>Leptospiraceae</taxon>
        <taxon>Leptospira</taxon>
    </lineage>
</organism>
<keyword evidence="4" id="KW-1185">Reference proteome</keyword>
<dbReference type="OrthoDB" id="9829699at2"/>